<sequence>MFRHILADIADLQSTRPRDRAERRLALPPDKETQETGLAAPVGSNETKALALAYDEIEIGKKWLMKGKRKILDRNKRHGNLLNSATHQCPVSKPRYASMCWRMSGSDR</sequence>
<reference evidence="2 3" key="1">
    <citation type="journal article" date="2014" name="FEMS Microbiol. Lett.">
        <title>Genome sequencing analysis reveals virulence-related gene content of Ochrobactrum intermedium strain 229E, a urease-positive strain isolated from the human gastric niche.</title>
        <authorList>
            <person name="Kulkarni G.J."/>
            <person name="Shetty S."/>
            <person name="Dharne M.S."/>
            <person name="Shouche Y.S."/>
        </authorList>
    </citation>
    <scope>NUCLEOTIDE SEQUENCE [LARGE SCALE GENOMIC DNA]</scope>
    <source>
        <strain evidence="2 3">229E</strain>
    </source>
</reference>
<evidence type="ECO:0000313" key="2">
    <source>
        <dbReference type="EMBL" id="ERM02829.1"/>
    </source>
</evidence>
<dbReference type="Proteomes" id="UP000016842">
    <property type="component" value="Unassembled WGS sequence"/>
</dbReference>
<feature type="region of interest" description="Disordered" evidence="1">
    <location>
        <begin position="16"/>
        <end position="38"/>
    </location>
</feature>
<accession>U4VEW4</accession>
<gene>
    <name evidence="2" type="ORF">Q644_14535</name>
</gene>
<dbReference type="AlphaFoldDB" id="U4VEW4"/>
<feature type="compositionally biased region" description="Basic and acidic residues" evidence="1">
    <location>
        <begin position="16"/>
        <end position="34"/>
    </location>
</feature>
<proteinExistence type="predicted"/>
<organism evidence="2 3">
    <name type="scientific">Brucella intermedia 229E</name>
    <dbReference type="NCBI Taxonomy" id="1337887"/>
    <lineage>
        <taxon>Bacteria</taxon>
        <taxon>Pseudomonadati</taxon>
        <taxon>Pseudomonadota</taxon>
        <taxon>Alphaproteobacteria</taxon>
        <taxon>Hyphomicrobiales</taxon>
        <taxon>Brucellaceae</taxon>
        <taxon>Brucella/Ochrobactrum group</taxon>
        <taxon>Brucella</taxon>
    </lineage>
</organism>
<dbReference type="PATRIC" id="fig|1337887.3.peg.1202"/>
<dbReference type="EMBL" id="ASXJ01000058">
    <property type="protein sequence ID" value="ERM02829.1"/>
    <property type="molecule type" value="Genomic_DNA"/>
</dbReference>
<comment type="caution">
    <text evidence="2">The sequence shown here is derived from an EMBL/GenBank/DDBJ whole genome shotgun (WGS) entry which is preliminary data.</text>
</comment>
<evidence type="ECO:0000256" key="1">
    <source>
        <dbReference type="SAM" id="MobiDB-lite"/>
    </source>
</evidence>
<evidence type="ECO:0000313" key="3">
    <source>
        <dbReference type="Proteomes" id="UP000016842"/>
    </source>
</evidence>
<protein>
    <submittedName>
        <fullName evidence="2">Uncharacterized protein</fullName>
    </submittedName>
</protein>
<name>U4VEW4_9HYPH</name>